<feature type="signal peptide" evidence="6">
    <location>
        <begin position="1"/>
        <end position="16"/>
    </location>
</feature>
<dbReference type="OrthoDB" id="16772at2759"/>
<keyword evidence="8" id="KW-1185">Reference proteome</keyword>
<feature type="region of interest" description="Disordered" evidence="5">
    <location>
        <begin position="541"/>
        <end position="588"/>
    </location>
</feature>
<evidence type="ECO:0000256" key="5">
    <source>
        <dbReference type="SAM" id="MobiDB-lite"/>
    </source>
</evidence>
<dbReference type="GO" id="GO:0032991">
    <property type="term" value="C:protein-containing complex"/>
    <property type="evidence" value="ECO:0007669"/>
    <property type="project" value="UniProtKB-ARBA"/>
</dbReference>
<organism evidence="7 8">
    <name type="scientific">Sugiyamaella lignohabitans</name>
    <dbReference type="NCBI Taxonomy" id="796027"/>
    <lineage>
        <taxon>Eukaryota</taxon>
        <taxon>Fungi</taxon>
        <taxon>Dikarya</taxon>
        <taxon>Ascomycota</taxon>
        <taxon>Saccharomycotina</taxon>
        <taxon>Dipodascomycetes</taxon>
        <taxon>Dipodascales</taxon>
        <taxon>Trichomonascaceae</taxon>
        <taxon>Sugiyamaella</taxon>
    </lineage>
</organism>
<accession>A0A167FIC2</accession>
<comment type="similarity">
    <text evidence="1">Belongs to the ATG14 family.</text>
</comment>
<feature type="compositionally biased region" description="Basic and acidic residues" evidence="5">
    <location>
        <begin position="56"/>
        <end position="66"/>
    </location>
</feature>
<name>A0A167FIC2_9ASCO</name>
<proteinExistence type="inferred from homology"/>
<sequence>MMMLLLLYSQFDITLFIFFGWYECRFVCKMPESPGSGEPDLTAGSDPGFGEVVSSVKEHGSRKSHGDSTGTEKSNGTTNVDGISSGSRTGEPISMTKTSNASTISMVSTTSGYKCGICESAPGDVGPRGKKVFFCGSCASYSTLGHRISVINVLTEVATLRSDINEVINNGLWYDKIDYKPMYPPIWKEDEGPEKEVDKDRHEIEKSSGISARSGTKLTNHNWTNLLVARLRDRQSHLQKVNEVIWTTKESIEVLNSRISQLKALNEERKNRITTARQQSTELYNKQKDCINEHISDRTESSRNLVASMDTLKTKLLRDVCSLFVIRKVRRRRDRLLKSVRDKKNEKKSNRPSLKTDRSHSTGKFPERIGVDHLESEVIRTEPADQKDEFQARSPPFAFSRQYDLVLGFNIVPDLSILAHYSHVTVNSALERLASLCHLLAYYLDIRLPYEITQTHTGYYRISRPGKEKLRLDITQPILSFAKDKHLEFEAYAEALAMLAINTAAILYSRGVHISLVEDIVQVNRTVALIAGIRLESSSERVHTLPSSTSPQNPAEGVPSSQQAVTTQPESFQHRAPQPQNRNSTTESFMPDLFSVKDYIVSQMYLDISGGSAEWNLIEKDAILDSVVDLSADQGGDNVSNAPTPNPIEIVPSTGSARVSPLNAPTLSHGL</sequence>
<evidence type="ECO:0000256" key="6">
    <source>
        <dbReference type="SAM" id="SignalP"/>
    </source>
</evidence>
<feature type="compositionally biased region" description="Polar residues" evidence="5">
    <location>
        <begin position="578"/>
        <end position="588"/>
    </location>
</feature>
<gene>
    <name evidence="7" type="ORF">AWJ20_2961</name>
</gene>
<evidence type="ECO:0000256" key="1">
    <source>
        <dbReference type="ARBA" id="ARBA00009574"/>
    </source>
</evidence>
<keyword evidence="3 4" id="KW-0175">Coiled coil</keyword>
<dbReference type="AlphaFoldDB" id="A0A167FIC2"/>
<reference evidence="7 8" key="1">
    <citation type="submission" date="2016-02" db="EMBL/GenBank/DDBJ databases">
        <title>Complete genome sequence and transcriptome regulation of the pentose utilising yeast Sugiyamaella lignohabitans.</title>
        <authorList>
            <person name="Bellasio M."/>
            <person name="Peymann A."/>
            <person name="Valli M."/>
            <person name="Sipitzky M."/>
            <person name="Graf A."/>
            <person name="Sauer M."/>
            <person name="Marx H."/>
            <person name="Mattanovich D."/>
        </authorList>
    </citation>
    <scope>NUCLEOTIDE SEQUENCE [LARGE SCALE GENOMIC DNA]</scope>
    <source>
        <strain evidence="7 8">CBS 10342</strain>
    </source>
</reference>
<feature type="compositionally biased region" description="Polar residues" evidence="5">
    <location>
        <begin position="67"/>
        <end position="88"/>
    </location>
</feature>
<feature type="region of interest" description="Disordered" evidence="5">
    <location>
        <begin position="35"/>
        <end position="100"/>
    </location>
</feature>
<dbReference type="EMBL" id="CP014503">
    <property type="protein sequence ID" value="ANB15334.1"/>
    <property type="molecule type" value="Genomic_DNA"/>
</dbReference>
<dbReference type="Pfam" id="PF10186">
    <property type="entry name" value="ATG14"/>
    <property type="match status" value="1"/>
</dbReference>
<dbReference type="RefSeq" id="XP_018737811.1">
    <property type="nucleotide sequence ID" value="XM_018879943.1"/>
</dbReference>
<keyword evidence="6" id="KW-0732">Signal</keyword>
<feature type="region of interest" description="Disordered" evidence="5">
    <location>
        <begin position="337"/>
        <end position="366"/>
    </location>
</feature>
<evidence type="ECO:0000313" key="8">
    <source>
        <dbReference type="Proteomes" id="UP000189580"/>
    </source>
</evidence>
<evidence type="ECO:0000256" key="4">
    <source>
        <dbReference type="SAM" id="Coils"/>
    </source>
</evidence>
<feature type="coiled-coil region" evidence="4">
    <location>
        <begin position="252"/>
        <end position="279"/>
    </location>
</feature>
<dbReference type="InterPro" id="IPR018791">
    <property type="entry name" value="UV_resistance/autophagy_Atg14"/>
</dbReference>
<feature type="chain" id="PRO_5007886361" description="Autophagy-related protein 14" evidence="6">
    <location>
        <begin position="17"/>
        <end position="671"/>
    </location>
</feature>
<dbReference type="GO" id="GO:0005737">
    <property type="term" value="C:cytoplasm"/>
    <property type="evidence" value="ECO:0007669"/>
    <property type="project" value="UniProtKB-ARBA"/>
</dbReference>
<protein>
    <recommendedName>
        <fullName evidence="2">Autophagy-related protein 14</fullName>
    </recommendedName>
</protein>
<dbReference type="KEGG" id="slb:AWJ20_2961"/>
<dbReference type="GeneID" id="30034930"/>
<evidence type="ECO:0000256" key="2">
    <source>
        <dbReference type="ARBA" id="ARBA00013807"/>
    </source>
</evidence>
<evidence type="ECO:0000256" key="3">
    <source>
        <dbReference type="ARBA" id="ARBA00023054"/>
    </source>
</evidence>
<feature type="compositionally biased region" description="Polar residues" evidence="5">
    <location>
        <begin position="545"/>
        <end position="571"/>
    </location>
</feature>
<evidence type="ECO:0000313" key="7">
    <source>
        <dbReference type="EMBL" id="ANB15334.1"/>
    </source>
</evidence>
<dbReference type="Proteomes" id="UP000189580">
    <property type="component" value="Chromosome b"/>
</dbReference>